<dbReference type="AlphaFoldDB" id="A0A084VNS9"/>
<evidence type="ECO:0000313" key="4">
    <source>
        <dbReference type="Proteomes" id="UP000030765"/>
    </source>
</evidence>
<evidence type="ECO:0000256" key="1">
    <source>
        <dbReference type="SAM" id="MobiDB-lite"/>
    </source>
</evidence>
<feature type="region of interest" description="Disordered" evidence="1">
    <location>
        <begin position="59"/>
        <end position="81"/>
    </location>
</feature>
<dbReference type="EMBL" id="ATLV01014867">
    <property type="status" value="NOT_ANNOTATED_CDS"/>
    <property type="molecule type" value="Genomic_DNA"/>
</dbReference>
<keyword evidence="4" id="KW-1185">Reference proteome</keyword>
<proteinExistence type="predicted"/>
<reference evidence="2 4" key="1">
    <citation type="journal article" date="2014" name="BMC Genomics">
        <title>Genome sequence of Anopheles sinensis provides insight into genetics basis of mosquito competence for malaria parasites.</title>
        <authorList>
            <person name="Zhou D."/>
            <person name="Zhang D."/>
            <person name="Ding G."/>
            <person name="Shi L."/>
            <person name="Hou Q."/>
            <person name="Ye Y."/>
            <person name="Xu Y."/>
            <person name="Zhou H."/>
            <person name="Xiong C."/>
            <person name="Li S."/>
            <person name="Yu J."/>
            <person name="Hong S."/>
            <person name="Yu X."/>
            <person name="Zou P."/>
            <person name="Chen C."/>
            <person name="Chang X."/>
            <person name="Wang W."/>
            <person name="Lv Y."/>
            <person name="Sun Y."/>
            <person name="Ma L."/>
            <person name="Shen B."/>
            <person name="Zhu C."/>
        </authorList>
    </citation>
    <scope>NUCLEOTIDE SEQUENCE [LARGE SCALE GENOMIC DNA]</scope>
</reference>
<organism evidence="2">
    <name type="scientific">Anopheles sinensis</name>
    <name type="common">Mosquito</name>
    <dbReference type="NCBI Taxonomy" id="74873"/>
    <lineage>
        <taxon>Eukaryota</taxon>
        <taxon>Metazoa</taxon>
        <taxon>Ecdysozoa</taxon>
        <taxon>Arthropoda</taxon>
        <taxon>Hexapoda</taxon>
        <taxon>Insecta</taxon>
        <taxon>Pterygota</taxon>
        <taxon>Neoptera</taxon>
        <taxon>Endopterygota</taxon>
        <taxon>Diptera</taxon>
        <taxon>Nematocera</taxon>
        <taxon>Culicoidea</taxon>
        <taxon>Culicidae</taxon>
        <taxon>Anophelinae</taxon>
        <taxon>Anopheles</taxon>
    </lineage>
</organism>
<dbReference type="EnsemblMetazoa" id="ASIC007065-RA">
    <property type="protein sequence ID" value="ASIC007065-PA"/>
    <property type="gene ID" value="ASIC007065"/>
</dbReference>
<sequence length="81" mass="8676">MLFSNVLHQGLHIGLPLEVKVGDYNPQHLSGVKRELPEHRCFPSELKARNTVHPIGVGIGADRAASTEPGPGTREAAGDDL</sequence>
<dbReference type="EMBL" id="KE524991">
    <property type="protein sequence ID" value="KFB39623.1"/>
    <property type="molecule type" value="Genomic_DNA"/>
</dbReference>
<evidence type="ECO:0000313" key="3">
    <source>
        <dbReference type="EnsemblMetazoa" id="ASIC007065-PA"/>
    </source>
</evidence>
<accession>A0A084VNS9</accession>
<gene>
    <name evidence="2" type="ORF">ZHAS_00007065</name>
</gene>
<dbReference type="Proteomes" id="UP000030765">
    <property type="component" value="Unassembled WGS sequence"/>
</dbReference>
<dbReference type="VEuPathDB" id="VectorBase:ASIC007065"/>
<name>A0A084VNS9_ANOSI</name>
<protein>
    <submittedName>
        <fullName evidence="2 3">Uncharacterized protein</fullName>
    </submittedName>
</protein>
<reference evidence="3" key="2">
    <citation type="submission" date="2020-05" db="UniProtKB">
        <authorList>
            <consortium name="EnsemblMetazoa"/>
        </authorList>
    </citation>
    <scope>IDENTIFICATION</scope>
</reference>
<evidence type="ECO:0000313" key="2">
    <source>
        <dbReference type="EMBL" id="KFB39623.1"/>
    </source>
</evidence>